<keyword evidence="3" id="KW-1185">Reference proteome</keyword>
<protein>
    <submittedName>
        <fullName evidence="2">Uncharacterized protein</fullName>
    </submittedName>
</protein>
<reference evidence="2 3" key="1">
    <citation type="submission" date="2019-07" db="EMBL/GenBank/DDBJ databases">
        <title>Whole genome shotgun sequence of Rhodospirillum oryzae NBRC 107573.</title>
        <authorList>
            <person name="Hosoyama A."/>
            <person name="Uohara A."/>
            <person name="Ohji S."/>
            <person name="Ichikawa N."/>
        </authorList>
    </citation>
    <scope>NUCLEOTIDE SEQUENCE [LARGE SCALE GENOMIC DNA]</scope>
    <source>
        <strain evidence="2 3">NBRC 107573</strain>
    </source>
</reference>
<evidence type="ECO:0000256" key="1">
    <source>
        <dbReference type="SAM" id="Phobius"/>
    </source>
</evidence>
<comment type="caution">
    <text evidence="2">The sequence shown here is derived from an EMBL/GenBank/DDBJ whole genome shotgun (WGS) entry which is preliminary data.</text>
</comment>
<keyword evidence="1" id="KW-1133">Transmembrane helix</keyword>
<evidence type="ECO:0000313" key="3">
    <source>
        <dbReference type="Proteomes" id="UP000321567"/>
    </source>
</evidence>
<dbReference type="Proteomes" id="UP000321567">
    <property type="component" value="Unassembled WGS sequence"/>
</dbReference>
<feature type="transmembrane region" description="Helical" evidence="1">
    <location>
        <begin position="80"/>
        <end position="96"/>
    </location>
</feature>
<feature type="transmembrane region" description="Helical" evidence="1">
    <location>
        <begin position="49"/>
        <end position="68"/>
    </location>
</feature>
<name>A0A512H6I2_9PROT</name>
<dbReference type="EMBL" id="BJZO01000023">
    <property type="protein sequence ID" value="GEO81000.1"/>
    <property type="molecule type" value="Genomic_DNA"/>
</dbReference>
<proteinExistence type="predicted"/>
<dbReference type="RefSeq" id="WP_147163040.1">
    <property type="nucleotide sequence ID" value="NZ_BJZO01000023.1"/>
</dbReference>
<accession>A0A512H6I2</accession>
<evidence type="ECO:0000313" key="2">
    <source>
        <dbReference type="EMBL" id="GEO81000.1"/>
    </source>
</evidence>
<keyword evidence="1" id="KW-0472">Membrane</keyword>
<organism evidence="2 3">
    <name type="scientific">Pararhodospirillum oryzae</name>
    <dbReference type="NCBI Taxonomy" id="478448"/>
    <lineage>
        <taxon>Bacteria</taxon>
        <taxon>Pseudomonadati</taxon>
        <taxon>Pseudomonadota</taxon>
        <taxon>Alphaproteobacteria</taxon>
        <taxon>Rhodospirillales</taxon>
        <taxon>Rhodospirillaceae</taxon>
        <taxon>Pararhodospirillum</taxon>
    </lineage>
</organism>
<dbReference type="AlphaFoldDB" id="A0A512H6I2"/>
<gene>
    <name evidence="2" type="ORF">ROR02_11310</name>
</gene>
<sequence>MTALIATSWRTANQIAGRARVPWPLGVLTVGLALILADTPAGELARRTVADAALGLLALMVAALVVLATPSRPRAGLRRASLWGVVFLGVASVLIVA</sequence>
<keyword evidence="1" id="KW-0812">Transmembrane</keyword>
<feature type="transmembrane region" description="Helical" evidence="1">
    <location>
        <begin position="21"/>
        <end position="37"/>
    </location>
</feature>